<feature type="non-terminal residue" evidence="1">
    <location>
        <position position="82"/>
    </location>
</feature>
<gene>
    <name evidence="1" type="ORF">X975_25422</name>
</gene>
<dbReference type="Proteomes" id="UP000054359">
    <property type="component" value="Unassembled WGS sequence"/>
</dbReference>
<dbReference type="EMBL" id="KK112276">
    <property type="protein sequence ID" value="KFM57244.1"/>
    <property type="molecule type" value="Genomic_DNA"/>
</dbReference>
<accession>A0A087SWK5</accession>
<evidence type="ECO:0000313" key="2">
    <source>
        <dbReference type="Proteomes" id="UP000054359"/>
    </source>
</evidence>
<dbReference type="AlphaFoldDB" id="A0A087SWK5"/>
<sequence length="82" mass="9308">MAKHTRAICLCRGMLPWRTFQGKWIISTLHIGNIKKINQGTSLFTWDQTEVKLPVFCSLKHLATVGALGIFKLSSFQNLPKH</sequence>
<evidence type="ECO:0000313" key="1">
    <source>
        <dbReference type="EMBL" id="KFM57244.1"/>
    </source>
</evidence>
<protein>
    <submittedName>
        <fullName evidence="1">Uncharacterized protein</fullName>
    </submittedName>
</protein>
<reference evidence="1 2" key="1">
    <citation type="submission" date="2013-11" db="EMBL/GenBank/DDBJ databases">
        <title>Genome sequencing of Stegodyphus mimosarum.</title>
        <authorList>
            <person name="Bechsgaard J."/>
        </authorList>
    </citation>
    <scope>NUCLEOTIDE SEQUENCE [LARGE SCALE GENOMIC DNA]</scope>
</reference>
<name>A0A087SWK5_STEMI</name>
<keyword evidence="2" id="KW-1185">Reference proteome</keyword>
<organism evidence="1 2">
    <name type="scientific">Stegodyphus mimosarum</name>
    <name type="common">African social velvet spider</name>
    <dbReference type="NCBI Taxonomy" id="407821"/>
    <lineage>
        <taxon>Eukaryota</taxon>
        <taxon>Metazoa</taxon>
        <taxon>Ecdysozoa</taxon>
        <taxon>Arthropoda</taxon>
        <taxon>Chelicerata</taxon>
        <taxon>Arachnida</taxon>
        <taxon>Araneae</taxon>
        <taxon>Araneomorphae</taxon>
        <taxon>Entelegynae</taxon>
        <taxon>Eresoidea</taxon>
        <taxon>Eresidae</taxon>
        <taxon>Stegodyphus</taxon>
    </lineage>
</organism>
<proteinExistence type="predicted"/>